<keyword evidence="6 7" id="KW-0472">Membrane</keyword>
<evidence type="ECO:0000256" key="2">
    <source>
        <dbReference type="ARBA" id="ARBA00022448"/>
    </source>
</evidence>
<keyword evidence="3 7" id="KW-0812">Transmembrane</keyword>
<evidence type="ECO:0008006" key="10">
    <source>
        <dbReference type="Google" id="ProtNLM"/>
    </source>
</evidence>
<feature type="transmembrane region" description="Helical" evidence="7">
    <location>
        <begin position="171"/>
        <end position="192"/>
    </location>
</feature>
<evidence type="ECO:0000256" key="1">
    <source>
        <dbReference type="ARBA" id="ARBA00004127"/>
    </source>
</evidence>
<protein>
    <recommendedName>
        <fullName evidence="10">Electron transport complex protein RnfE</fullName>
    </recommendedName>
</protein>
<sequence length="204" mass="22820">MTQNQRELNWKSLIFDNMVLERGLLLAPVVIMSYTLKNAVALSFAFAVITFITILISSFVPKAIPYTIRVIFNVLLASVVFIPVAMLIDQIETGLVYKLGIYLPLLVTNSLIVQKSETRFRKAPSKGKMVLDLLLQMVGFTIVACLVGAIRELLGRGTLWGYQIGMEIAPAVLLPFAGFMMIAFLSAIVNRIKQEYHPKKKRRG</sequence>
<dbReference type="EMBL" id="JACOQK010000001">
    <property type="protein sequence ID" value="MBC5786716.1"/>
    <property type="molecule type" value="Genomic_DNA"/>
</dbReference>
<keyword evidence="5 7" id="KW-1133">Transmembrane helix</keyword>
<dbReference type="RefSeq" id="WP_186995955.1">
    <property type="nucleotide sequence ID" value="NZ_JACOQK010000001.1"/>
</dbReference>
<feature type="transmembrane region" description="Helical" evidence="7">
    <location>
        <begin position="67"/>
        <end position="88"/>
    </location>
</feature>
<dbReference type="PIRSF" id="PIRSF006102">
    <property type="entry name" value="NQR_DE"/>
    <property type="match status" value="1"/>
</dbReference>
<evidence type="ECO:0000313" key="8">
    <source>
        <dbReference type="EMBL" id="MBC5786716.1"/>
    </source>
</evidence>
<comment type="caution">
    <text evidence="8">The sequence shown here is derived from an EMBL/GenBank/DDBJ whole genome shotgun (WGS) entry which is preliminary data.</text>
</comment>
<keyword evidence="4" id="KW-1278">Translocase</keyword>
<feature type="transmembrane region" description="Helical" evidence="7">
    <location>
        <begin position="40"/>
        <end position="60"/>
    </location>
</feature>
<feature type="transmembrane region" description="Helical" evidence="7">
    <location>
        <begin position="133"/>
        <end position="151"/>
    </location>
</feature>
<feature type="transmembrane region" description="Helical" evidence="7">
    <location>
        <begin position="94"/>
        <end position="112"/>
    </location>
</feature>
<dbReference type="InterPro" id="IPR003667">
    <property type="entry name" value="NqrDE/RnfAE"/>
</dbReference>
<evidence type="ECO:0000256" key="7">
    <source>
        <dbReference type="SAM" id="Phobius"/>
    </source>
</evidence>
<keyword evidence="9" id="KW-1185">Reference proteome</keyword>
<reference evidence="8 9" key="1">
    <citation type="submission" date="2020-08" db="EMBL/GenBank/DDBJ databases">
        <title>Genome public.</title>
        <authorList>
            <person name="Liu C."/>
            <person name="Sun Q."/>
        </authorList>
    </citation>
    <scope>NUCLEOTIDE SEQUENCE [LARGE SCALE GENOMIC DNA]</scope>
    <source>
        <strain evidence="8 9">NSJ-27</strain>
    </source>
</reference>
<dbReference type="PANTHER" id="PTHR30586:SF1">
    <property type="entry name" value="NA(+)-TRANSLOCATING NADH-QUINONE REDUCTASE SUBUNIT D"/>
    <property type="match status" value="1"/>
</dbReference>
<proteinExistence type="predicted"/>
<dbReference type="Pfam" id="PF02508">
    <property type="entry name" value="Rnf-Nqr"/>
    <property type="match status" value="1"/>
</dbReference>
<evidence type="ECO:0000256" key="3">
    <source>
        <dbReference type="ARBA" id="ARBA00022692"/>
    </source>
</evidence>
<organism evidence="8 9">
    <name type="scientific">Clostridium facile</name>
    <dbReference type="NCBI Taxonomy" id="2763035"/>
    <lineage>
        <taxon>Bacteria</taxon>
        <taxon>Bacillati</taxon>
        <taxon>Bacillota</taxon>
        <taxon>Clostridia</taxon>
        <taxon>Eubacteriales</taxon>
        <taxon>Clostridiaceae</taxon>
        <taxon>Clostridium</taxon>
    </lineage>
</organism>
<comment type="subcellular location">
    <subcellularLocation>
        <location evidence="1">Endomembrane system</location>
        <topology evidence="1">Multi-pass membrane protein</topology>
    </subcellularLocation>
</comment>
<evidence type="ECO:0000256" key="4">
    <source>
        <dbReference type="ARBA" id="ARBA00022967"/>
    </source>
</evidence>
<keyword evidence="2" id="KW-0813">Transport</keyword>
<gene>
    <name evidence="8" type="ORF">H8Z77_01565</name>
</gene>
<feature type="transmembrane region" description="Helical" evidence="7">
    <location>
        <begin position="12"/>
        <end position="34"/>
    </location>
</feature>
<dbReference type="PANTHER" id="PTHR30586">
    <property type="entry name" value="ELECTRON TRANSPORT COMPLEX PROTEIN RNFE"/>
    <property type="match status" value="1"/>
</dbReference>
<name>A0ABR7INL3_9CLOT</name>
<evidence type="ECO:0000256" key="5">
    <source>
        <dbReference type="ARBA" id="ARBA00022989"/>
    </source>
</evidence>
<dbReference type="Proteomes" id="UP000649151">
    <property type="component" value="Unassembled WGS sequence"/>
</dbReference>
<evidence type="ECO:0000256" key="6">
    <source>
        <dbReference type="ARBA" id="ARBA00023136"/>
    </source>
</evidence>
<accession>A0ABR7INL3</accession>
<evidence type="ECO:0000313" key="9">
    <source>
        <dbReference type="Proteomes" id="UP000649151"/>
    </source>
</evidence>